<dbReference type="InterPro" id="IPR050551">
    <property type="entry name" value="Fructan_Metab_Enzymes"/>
</dbReference>
<dbReference type="EMBL" id="CM000847">
    <property type="protein sequence ID" value="KRH15564.1"/>
    <property type="molecule type" value="Genomic_DNA"/>
</dbReference>
<keyword evidence="1" id="KW-0812">Transmembrane</keyword>
<evidence type="ECO:0000313" key="5">
    <source>
        <dbReference type="Proteomes" id="UP000008827"/>
    </source>
</evidence>
<dbReference type="InParanoid" id="A0A0R0GBE0"/>
<dbReference type="InterPro" id="IPR013189">
    <property type="entry name" value="Glyco_hydro_32_C"/>
</dbReference>
<name>A0A0R0GBE0_SOYBN</name>
<evidence type="ECO:0000313" key="3">
    <source>
        <dbReference type="EMBL" id="KRH15564.1"/>
    </source>
</evidence>
<dbReference type="SUPFAM" id="SSF49899">
    <property type="entry name" value="Concanavalin A-like lectins/glucanases"/>
    <property type="match status" value="1"/>
</dbReference>
<evidence type="ECO:0000313" key="4">
    <source>
        <dbReference type="EnsemblPlants" id="KRH15564"/>
    </source>
</evidence>
<feature type="transmembrane region" description="Helical" evidence="1">
    <location>
        <begin position="42"/>
        <end position="66"/>
    </location>
</feature>
<keyword evidence="5" id="KW-1185">Reference proteome</keyword>
<dbReference type="PANTHER" id="PTHR31953">
    <property type="entry name" value="BETA-FRUCTOFURANOSIDASE, INSOLUBLE ISOENZYME CWINV1-RELATED"/>
    <property type="match status" value="1"/>
</dbReference>
<reference evidence="4" key="2">
    <citation type="submission" date="2018-02" db="UniProtKB">
        <authorList>
            <consortium name="EnsemblPlants"/>
        </authorList>
    </citation>
    <scope>IDENTIFICATION</scope>
    <source>
        <strain evidence="4">Williams 82</strain>
    </source>
</reference>
<protein>
    <recommendedName>
        <fullName evidence="2">Glycosyl hydrolase family 32 C-terminal domain-containing protein</fullName>
    </recommendedName>
</protein>
<sequence length="221" mass="24840">MLRARIIIVAICGGSARTLPFRASIETLAVILAIGTELPRPILLLITKLPILILPLALGVTAITVARIHNQLPKSKNIPRQVWLHKSGKWLMQWPNEEVEKLRDKQVSIMREKLVGESTIEVSGIPASQELDKTPYGTIFDIDPNVKMISLRSLMNRSIIESLREKGRICITSRVYPSFVIDKDAHLYVFYNGSQSVVISELNAWSMKQAKFGQEESIVKL</sequence>
<dbReference type="Proteomes" id="UP000008827">
    <property type="component" value="Chromosome 14"/>
</dbReference>
<dbReference type="AlphaFoldDB" id="A0A0R0GBE0"/>
<dbReference type="InterPro" id="IPR013320">
    <property type="entry name" value="ConA-like_dom_sf"/>
</dbReference>
<organism evidence="3">
    <name type="scientific">Glycine max</name>
    <name type="common">Soybean</name>
    <name type="synonym">Glycine hispida</name>
    <dbReference type="NCBI Taxonomy" id="3847"/>
    <lineage>
        <taxon>Eukaryota</taxon>
        <taxon>Viridiplantae</taxon>
        <taxon>Streptophyta</taxon>
        <taxon>Embryophyta</taxon>
        <taxon>Tracheophyta</taxon>
        <taxon>Spermatophyta</taxon>
        <taxon>Magnoliopsida</taxon>
        <taxon>eudicotyledons</taxon>
        <taxon>Gunneridae</taxon>
        <taxon>Pentapetalae</taxon>
        <taxon>rosids</taxon>
        <taxon>fabids</taxon>
        <taxon>Fabales</taxon>
        <taxon>Fabaceae</taxon>
        <taxon>Papilionoideae</taxon>
        <taxon>50 kb inversion clade</taxon>
        <taxon>NPAAA clade</taxon>
        <taxon>indigoferoid/millettioid clade</taxon>
        <taxon>Phaseoleae</taxon>
        <taxon>Glycine</taxon>
        <taxon>Glycine subgen. Soja</taxon>
    </lineage>
</organism>
<dbReference type="EnsemblPlants" id="KRH15564">
    <property type="protein sequence ID" value="KRH15564"/>
    <property type="gene ID" value="GLYMA_14G096200"/>
</dbReference>
<reference evidence="3 4" key="1">
    <citation type="journal article" date="2010" name="Nature">
        <title>Genome sequence of the palaeopolyploid soybean.</title>
        <authorList>
            <person name="Schmutz J."/>
            <person name="Cannon S.B."/>
            <person name="Schlueter J."/>
            <person name="Ma J."/>
            <person name="Mitros T."/>
            <person name="Nelson W."/>
            <person name="Hyten D.L."/>
            <person name="Song Q."/>
            <person name="Thelen J.J."/>
            <person name="Cheng J."/>
            <person name="Xu D."/>
            <person name="Hellsten U."/>
            <person name="May G.D."/>
            <person name="Yu Y."/>
            <person name="Sakurai T."/>
            <person name="Umezawa T."/>
            <person name="Bhattacharyya M.K."/>
            <person name="Sandhu D."/>
            <person name="Valliyodan B."/>
            <person name="Lindquist E."/>
            <person name="Peto M."/>
            <person name="Grant D."/>
            <person name="Shu S."/>
            <person name="Goodstein D."/>
            <person name="Barry K."/>
            <person name="Futrell-Griggs M."/>
            <person name="Abernathy B."/>
            <person name="Du J."/>
            <person name="Tian Z."/>
            <person name="Zhu L."/>
            <person name="Gill N."/>
            <person name="Joshi T."/>
            <person name="Libault M."/>
            <person name="Sethuraman A."/>
            <person name="Zhang X.-C."/>
            <person name="Shinozaki K."/>
            <person name="Nguyen H.T."/>
            <person name="Wing R.A."/>
            <person name="Cregan P."/>
            <person name="Specht J."/>
            <person name="Grimwood J."/>
            <person name="Rokhsar D."/>
            <person name="Stacey G."/>
            <person name="Shoemaker R.C."/>
            <person name="Jackson S.A."/>
        </authorList>
    </citation>
    <scope>NUCLEOTIDE SEQUENCE</scope>
    <source>
        <strain evidence="4">cv. Williams 82</strain>
        <tissue evidence="3">Callus</tissue>
    </source>
</reference>
<dbReference type="Gramene" id="KRH15564">
    <property type="protein sequence ID" value="KRH15564"/>
    <property type="gene ID" value="GLYMA_14G096200"/>
</dbReference>
<gene>
    <name evidence="3" type="ORF">GLYMA_14G096200</name>
</gene>
<dbReference type="Gene3D" id="2.60.120.560">
    <property type="entry name" value="Exo-inulinase, domain 1"/>
    <property type="match status" value="1"/>
</dbReference>
<accession>A0A0R0GBE0</accession>
<proteinExistence type="predicted"/>
<feature type="domain" description="Glycosyl hydrolase family 32 C-terminal" evidence="2">
    <location>
        <begin position="142"/>
        <end position="206"/>
    </location>
</feature>
<dbReference type="SMR" id="A0A0R0GBE0"/>
<keyword evidence="1" id="KW-0472">Membrane</keyword>
<dbReference type="Pfam" id="PF08244">
    <property type="entry name" value="Glyco_hydro_32C"/>
    <property type="match status" value="1"/>
</dbReference>
<evidence type="ECO:0000256" key="1">
    <source>
        <dbReference type="SAM" id="Phobius"/>
    </source>
</evidence>
<reference evidence="3" key="3">
    <citation type="submission" date="2018-07" db="EMBL/GenBank/DDBJ databases">
        <title>WGS assembly of Glycine max.</title>
        <authorList>
            <person name="Schmutz J."/>
            <person name="Cannon S."/>
            <person name="Schlueter J."/>
            <person name="Ma J."/>
            <person name="Mitros T."/>
            <person name="Nelson W."/>
            <person name="Hyten D."/>
            <person name="Song Q."/>
            <person name="Thelen J."/>
            <person name="Cheng J."/>
            <person name="Xu D."/>
            <person name="Hellsten U."/>
            <person name="May G."/>
            <person name="Yu Y."/>
            <person name="Sakurai T."/>
            <person name="Umezawa T."/>
            <person name="Bhattacharyya M."/>
            <person name="Sandhu D."/>
            <person name="Valliyodan B."/>
            <person name="Lindquist E."/>
            <person name="Peto M."/>
            <person name="Grant D."/>
            <person name="Shu S."/>
            <person name="Goodstein D."/>
            <person name="Barry K."/>
            <person name="Futrell-Griggs M."/>
            <person name="Abernathy B."/>
            <person name="Du J."/>
            <person name="Tian Z."/>
            <person name="Zhu L."/>
            <person name="Gill N."/>
            <person name="Joshi T."/>
            <person name="Libault M."/>
            <person name="Sethuraman A."/>
            <person name="Zhang X."/>
            <person name="Shinozaki K."/>
            <person name="Nguyen H."/>
            <person name="Wing R."/>
            <person name="Cregan P."/>
            <person name="Specht J."/>
            <person name="Grimwood J."/>
            <person name="Rokhsar D."/>
            <person name="Stacey G."/>
            <person name="Shoemaker R."/>
            <person name="Jackson S."/>
        </authorList>
    </citation>
    <scope>NUCLEOTIDE SEQUENCE</scope>
    <source>
        <tissue evidence="3">Callus</tissue>
    </source>
</reference>
<evidence type="ECO:0000259" key="2">
    <source>
        <dbReference type="Pfam" id="PF08244"/>
    </source>
</evidence>
<keyword evidence="1" id="KW-1133">Transmembrane helix</keyword>